<name>A0A926IM76_9FIRM</name>
<evidence type="ECO:0000256" key="5">
    <source>
        <dbReference type="ARBA" id="ARBA00022525"/>
    </source>
</evidence>
<dbReference type="Proteomes" id="UP000601522">
    <property type="component" value="Unassembled WGS sequence"/>
</dbReference>
<dbReference type="AlphaFoldDB" id="A0A926IM76"/>
<sequence>MSGLFNTLNTANKGLMASQTALHTTGHNISNANTPGFSRQRVEMKADLAFNYAGVGQLGTGVKMESVIRMVNDYVSKQIRQENSTLQEFASKAEVMEQLEVIFNEPSDTSLNTDIGKMFDSWVELSKNPEMLTSKTIVVERSKTLADTFNHMMTQIDALEAETTGMIEKNVTDFNATIDKLESLNRQIFNVAVKGNVPNDLLDQRDLLLQDLSSMANIDAEFDQYSRVSVGIGGEKDNLLKAGESAKHLGYSEEVGIVLTDKDGKLVDKDGNPIKTENEDIVKIKIGSGEIKGRLSALEDIEGRRNELANFGITMARAINKVHTSEDGGPYIFGFDTKTKTLKVNEVLLKDPSLIQAGKGKVSSEENEDGSPVGDGSRALLISRLRNAKINFSANPTFDDGFIDLDNLTLKDQDGGNTIGGYYNNIVTSVGISKEHADNMVANQEVLMGQLDLRRESVSGVHFDEEISNLIKFQSAYSANARVISVLTEMLDTLINRTGV</sequence>
<evidence type="ECO:0000256" key="2">
    <source>
        <dbReference type="ARBA" id="ARBA00004613"/>
    </source>
</evidence>
<evidence type="ECO:0000256" key="6">
    <source>
        <dbReference type="ARBA" id="ARBA00023143"/>
    </source>
</evidence>
<dbReference type="EMBL" id="JACRTK010000001">
    <property type="protein sequence ID" value="MBC8590326.1"/>
    <property type="molecule type" value="Genomic_DNA"/>
</dbReference>
<dbReference type="PANTHER" id="PTHR30033:SF1">
    <property type="entry name" value="FLAGELLAR HOOK-ASSOCIATED PROTEIN 1"/>
    <property type="match status" value="1"/>
</dbReference>
<dbReference type="GO" id="GO:0005576">
    <property type="term" value="C:extracellular region"/>
    <property type="evidence" value="ECO:0007669"/>
    <property type="project" value="UniProtKB-SubCell"/>
</dbReference>
<evidence type="ECO:0000259" key="7">
    <source>
        <dbReference type="Pfam" id="PF00460"/>
    </source>
</evidence>
<dbReference type="NCBIfam" id="TIGR02492">
    <property type="entry name" value="flgK_ends"/>
    <property type="match status" value="1"/>
</dbReference>
<dbReference type="InterPro" id="IPR001444">
    <property type="entry name" value="Flag_bb_rod_N"/>
</dbReference>
<feature type="domain" description="Flagellar hook-associated protein FlgK helical" evidence="9">
    <location>
        <begin position="96"/>
        <end position="325"/>
    </location>
</feature>
<dbReference type="InterPro" id="IPR002371">
    <property type="entry name" value="FlgK"/>
</dbReference>
<organism evidence="10 11">
    <name type="scientific">Wansuia hejianensis</name>
    <dbReference type="NCBI Taxonomy" id="2763667"/>
    <lineage>
        <taxon>Bacteria</taxon>
        <taxon>Bacillati</taxon>
        <taxon>Bacillota</taxon>
        <taxon>Clostridia</taxon>
        <taxon>Lachnospirales</taxon>
        <taxon>Lachnospiraceae</taxon>
        <taxon>Wansuia</taxon>
    </lineage>
</organism>
<evidence type="ECO:0000256" key="1">
    <source>
        <dbReference type="ARBA" id="ARBA00004365"/>
    </source>
</evidence>
<dbReference type="GO" id="GO:0009424">
    <property type="term" value="C:bacterial-type flagellum hook"/>
    <property type="evidence" value="ECO:0007669"/>
    <property type="project" value="InterPro"/>
</dbReference>
<evidence type="ECO:0000256" key="3">
    <source>
        <dbReference type="ARBA" id="ARBA00009677"/>
    </source>
</evidence>
<dbReference type="SUPFAM" id="SSF64518">
    <property type="entry name" value="Phase 1 flagellin"/>
    <property type="match status" value="1"/>
</dbReference>
<evidence type="ECO:0000259" key="8">
    <source>
        <dbReference type="Pfam" id="PF06429"/>
    </source>
</evidence>
<comment type="caution">
    <text evidence="10">The sequence shown here is derived from an EMBL/GenBank/DDBJ whole genome shotgun (WGS) entry which is preliminary data.</text>
</comment>
<keyword evidence="10" id="KW-0966">Cell projection</keyword>
<comment type="similarity">
    <text evidence="3">Belongs to the flagella basal body rod proteins family.</text>
</comment>
<evidence type="ECO:0000259" key="9">
    <source>
        <dbReference type="Pfam" id="PF22638"/>
    </source>
</evidence>
<feature type="domain" description="Flagellar basal-body/hook protein C-terminal" evidence="8">
    <location>
        <begin position="458"/>
        <end position="496"/>
    </location>
</feature>
<evidence type="ECO:0000256" key="4">
    <source>
        <dbReference type="ARBA" id="ARBA00016244"/>
    </source>
</evidence>
<dbReference type="Pfam" id="PF00460">
    <property type="entry name" value="Flg_bb_rod"/>
    <property type="match status" value="1"/>
</dbReference>
<keyword evidence="10" id="KW-0969">Cilium</keyword>
<keyword evidence="10" id="KW-0282">Flagellum</keyword>
<keyword evidence="5" id="KW-0964">Secreted</keyword>
<proteinExistence type="inferred from homology"/>
<dbReference type="GO" id="GO:0044780">
    <property type="term" value="P:bacterial-type flagellum assembly"/>
    <property type="evidence" value="ECO:0007669"/>
    <property type="project" value="InterPro"/>
</dbReference>
<dbReference type="Pfam" id="PF06429">
    <property type="entry name" value="Flg_bbr_C"/>
    <property type="match status" value="1"/>
</dbReference>
<evidence type="ECO:0000313" key="10">
    <source>
        <dbReference type="EMBL" id="MBC8590326.1"/>
    </source>
</evidence>
<gene>
    <name evidence="10" type="primary">flgK</name>
    <name evidence="10" type="ORF">H8689_04110</name>
</gene>
<dbReference type="InterPro" id="IPR010930">
    <property type="entry name" value="Flg_bb/hook_C_dom"/>
</dbReference>
<dbReference type="GO" id="GO:0005198">
    <property type="term" value="F:structural molecule activity"/>
    <property type="evidence" value="ECO:0007669"/>
    <property type="project" value="InterPro"/>
</dbReference>
<dbReference type="PANTHER" id="PTHR30033">
    <property type="entry name" value="FLAGELLAR HOOK-ASSOCIATED PROTEIN 1"/>
    <property type="match status" value="1"/>
</dbReference>
<dbReference type="InterPro" id="IPR053927">
    <property type="entry name" value="FlgK_helical"/>
</dbReference>
<comment type="subcellular location">
    <subcellularLocation>
        <location evidence="1">Bacterial flagellum</location>
    </subcellularLocation>
    <subcellularLocation>
        <location evidence="2">Secreted</location>
    </subcellularLocation>
</comment>
<keyword evidence="6" id="KW-0975">Bacterial flagellum</keyword>
<reference evidence="10 11" key="1">
    <citation type="submission" date="2020-08" db="EMBL/GenBank/DDBJ databases">
        <title>Genome public.</title>
        <authorList>
            <person name="Liu C."/>
            <person name="Sun Q."/>
        </authorList>
    </citation>
    <scope>NUCLEOTIDE SEQUENCE [LARGE SCALE GENOMIC DNA]</scope>
    <source>
        <strain evidence="10 11">NSJ-26</strain>
    </source>
</reference>
<dbReference type="Pfam" id="PF22638">
    <property type="entry name" value="FlgK_D1"/>
    <property type="match status" value="1"/>
</dbReference>
<protein>
    <recommendedName>
        <fullName evidence="4">Flagellar hook-associated protein 1</fullName>
    </recommendedName>
</protein>
<accession>A0A926IM76</accession>
<feature type="domain" description="Flagellar basal body rod protein N-terminal" evidence="7">
    <location>
        <begin position="8"/>
        <end position="37"/>
    </location>
</feature>
<dbReference type="RefSeq" id="WP_249323143.1">
    <property type="nucleotide sequence ID" value="NZ_JACRTK010000001.1"/>
</dbReference>
<evidence type="ECO:0000313" key="11">
    <source>
        <dbReference type="Proteomes" id="UP000601522"/>
    </source>
</evidence>
<keyword evidence="11" id="KW-1185">Reference proteome</keyword>